<dbReference type="Gene3D" id="3.30.300.30">
    <property type="match status" value="1"/>
</dbReference>
<dbReference type="InterPro" id="IPR025110">
    <property type="entry name" value="AMP-bd_C"/>
</dbReference>
<name>A0AA91IYM6_9MYCO</name>
<dbReference type="Proteomes" id="UP000093712">
    <property type="component" value="Unassembled WGS sequence"/>
</dbReference>
<dbReference type="InterPro" id="IPR045851">
    <property type="entry name" value="AMP-bd_C_sf"/>
</dbReference>
<organism evidence="3 4">
    <name type="scientific">Mycolicibacter heraklionensis</name>
    <dbReference type="NCBI Taxonomy" id="512402"/>
    <lineage>
        <taxon>Bacteria</taxon>
        <taxon>Bacillati</taxon>
        <taxon>Actinomycetota</taxon>
        <taxon>Actinomycetes</taxon>
        <taxon>Mycobacteriales</taxon>
        <taxon>Mycobacteriaceae</taxon>
        <taxon>Mycolicibacter</taxon>
    </lineage>
</organism>
<dbReference type="InterPro" id="IPR000873">
    <property type="entry name" value="AMP-dep_synth/lig_dom"/>
</dbReference>
<dbReference type="GO" id="GO:0031956">
    <property type="term" value="F:medium-chain fatty acid-CoA ligase activity"/>
    <property type="evidence" value="ECO:0007669"/>
    <property type="project" value="TreeGrafter"/>
</dbReference>
<keyword evidence="3" id="KW-0436">Ligase</keyword>
<comment type="caution">
    <text evidence="3">The sequence shown here is derived from an EMBL/GenBank/DDBJ whole genome shotgun (WGS) entry which is preliminary data.</text>
</comment>
<gene>
    <name evidence="3" type="ORF">A5649_20220</name>
</gene>
<dbReference type="Pfam" id="PF13193">
    <property type="entry name" value="AMP-binding_C"/>
    <property type="match status" value="1"/>
</dbReference>
<sequence>MSRRTAAEAADAYAAGLWVSTTLADTLREAAEQTPDRVLVIDGETRLTCRELHTAATALAGAMLERMAPGSVVSFMLPNWHEAAAVYLAATLAGMVINPILPSLRDAELTFILADSNTRMLFGPERFRGHDHAAMLTRVTADLADPPDVVVVRGASTGHTDYRTLLHGIGQPVALPAVDADAARMLLYTSGTTGNPKGVLHSHNSINALIRQLGRHWMVEPGDRFLVPSPIAHIGGSIYAFEVPLLLGTTAVLMDTWNPDAAVALMLAEHCTHVAGATPFLAQLLTAARDAGTRLPDLKLFVCGGASVPASLIREADGYFRTAVVTRVYGSSEVPVSTVGSLGARDLAHAAETDGRAGIADIKLVPHPDAPPGEGEIYVRGPQMLLGYQHRDDELGCFDEQGYFATGDLGRWVDEDYLLVTGRLKDVIIRNGENISAREVEDILIGHPQIAEVAVVGIPDARTGERACAVIVPAGPAPPGVAELRAMLAEHGVALFKTPEQVLIWDALPKNDAGKVVKAQIRAELSHAEVGE</sequence>
<dbReference type="Gene3D" id="3.40.50.12780">
    <property type="entry name" value="N-terminal domain of ligase-like"/>
    <property type="match status" value="1"/>
</dbReference>
<dbReference type="EMBL" id="LZME01000060">
    <property type="protein sequence ID" value="OBK86474.1"/>
    <property type="molecule type" value="Genomic_DNA"/>
</dbReference>
<proteinExistence type="predicted"/>
<reference evidence="3 4" key="1">
    <citation type="submission" date="2016-06" db="EMBL/GenBank/DDBJ databases">
        <authorList>
            <person name="Sutton G."/>
            <person name="Brinkac L."/>
            <person name="Sanka R."/>
            <person name="Adams M."/>
            <person name="Lau E."/>
            <person name="Garcia-Basteiro A."/>
            <person name="Lopez-Varela E."/>
            <person name="Palencia S."/>
        </authorList>
    </citation>
    <scope>NUCLEOTIDE SEQUENCE [LARGE SCALE GENOMIC DNA]</scope>
    <source>
        <strain evidence="3 4">1211594.5</strain>
    </source>
</reference>
<dbReference type="Pfam" id="PF00501">
    <property type="entry name" value="AMP-binding"/>
    <property type="match status" value="1"/>
</dbReference>
<dbReference type="InterPro" id="IPR020845">
    <property type="entry name" value="AMP-binding_CS"/>
</dbReference>
<dbReference type="PROSITE" id="PS00455">
    <property type="entry name" value="AMP_BINDING"/>
    <property type="match status" value="1"/>
</dbReference>
<feature type="domain" description="AMP-binding enzyme C-terminal" evidence="2">
    <location>
        <begin position="439"/>
        <end position="515"/>
    </location>
</feature>
<dbReference type="SUPFAM" id="SSF56801">
    <property type="entry name" value="Acetyl-CoA synthetase-like"/>
    <property type="match status" value="1"/>
</dbReference>
<protein>
    <submittedName>
        <fullName evidence="3">Cyclohexanecarboxylate-CoA ligase</fullName>
    </submittedName>
</protein>
<dbReference type="PANTHER" id="PTHR43201:SF32">
    <property type="entry name" value="2-SUCCINYLBENZOATE--COA LIGASE, CHLOROPLASTIC_PEROXISOMAL"/>
    <property type="match status" value="1"/>
</dbReference>
<dbReference type="PANTHER" id="PTHR43201">
    <property type="entry name" value="ACYL-COA SYNTHETASE"/>
    <property type="match status" value="1"/>
</dbReference>
<accession>A0AA91IYM6</accession>
<feature type="domain" description="AMP-dependent synthetase/ligase" evidence="1">
    <location>
        <begin position="27"/>
        <end position="388"/>
    </location>
</feature>
<evidence type="ECO:0000259" key="2">
    <source>
        <dbReference type="Pfam" id="PF13193"/>
    </source>
</evidence>
<evidence type="ECO:0000313" key="3">
    <source>
        <dbReference type="EMBL" id="OBK86474.1"/>
    </source>
</evidence>
<evidence type="ECO:0000259" key="1">
    <source>
        <dbReference type="Pfam" id="PF00501"/>
    </source>
</evidence>
<dbReference type="InterPro" id="IPR042099">
    <property type="entry name" value="ANL_N_sf"/>
</dbReference>
<evidence type="ECO:0000313" key="4">
    <source>
        <dbReference type="Proteomes" id="UP000093712"/>
    </source>
</evidence>
<dbReference type="AlphaFoldDB" id="A0AA91IYM6"/>
<dbReference type="GO" id="GO:0006631">
    <property type="term" value="P:fatty acid metabolic process"/>
    <property type="evidence" value="ECO:0007669"/>
    <property type="project" value="TreeGrafter"/>
</dbReference>
<dbReference type="RefSeq" id="WP_065039952.1">
    <property type="nucleotide sequence ID" value="NZ_LZME01000060.1"/>
</dbReference>